<dbReference type="Proteomes" id="UP000664034">
    <property type="component" value="Unassembled WGS sequence"/>
</dbReference>
<evidence type="ECO:0000256" key="1">
    <source>
        <dbReference type="SAM" id="SignalP"/>
    </source>
</evidence>
<dbReference type="InterPro" id="IPR007110">
    <property type="entry name" value="Ig-like_dom"/>
</dbReference>
<dbReference type="PANTHER" id="PTHR11319">
    <property type="entry name" value="G PROTEIN-COUPLED RECEPTOR-RELATED"/>
    <property type="match status" value="1"/>
</dbReference>
<reference evidence="3" key="1">
    <citation type="submission" date="2021-03" db="EMBL/GenBank/DDBJ databases">
        <title>Fibrella sp. HMF5335 genome sequencing and assembly.</title>
        <authorList>
            <person name="Kang H."/>
            <person name="Kim H."/>
            <person name="Bae S."/>
            <person name="Joh K."/>
        </authorList>
    </citation>
    <scope>NUCLEOTIDE SEQUENCE</scope>
    <source>
        <strain evidence="3">HMF5335</strain>
    </source>
</reference>
<accession>A0A939G9U3</accession>
<evidence type="ECO:0000313" key="4">
    <source>
        <dbReference type="Proteomes" id="UP000664034"/>
    </source>
</evidence>
<dbReference type="InterPro" id="IPR036179">
    <property type="entry name" value="Ig-like_dom_sf"/>
</dbReference>
<dbReference type="InterPro" id="IPR011050">
    <property type="entry name" value="Pectin_lyase_fold/virulence"/>
</dbReference>
<dbReference type="InterPro" id="IPR059226">
    <property type="entry name" value="Choice_anch_Q_dom"/>
</dbReference>
<dbReference type="PROSITE" id="PS50835">
    <property type="entry name" value="IG_LIKE"/>
    <property type="match status" value="1"/>
</dbReference>
<dbReference type="PANTHER" id="PTHR11319:SF35">
    <property type="entry name" value="OUTER MEMBRANE PROTEIN PMPC-RELATED"/>
    <property type="match status" value="1"/>
</dbReference>
<protein>
    <recommendedName>
        <fullName evidence="2">Ig-like domain-containing protein</fullName>
    </recommendedName>
</protein>
<dbReference type="Gene3D" id="2.60.40.10">
    <property type="entry name" value="Immunoglobulins"/>
    <property type="match status" value="1"/>
</dbReference>
<gene>
    <name evidence="3" type="ORF">J2I47_01000</name>
</gene>
<feature type="domain" description="Ig-like" evidence="2">
    <location>
        <begin position="869"/>
        <end position="959"/>
    </location>
</feature>
<feature type="signal peptide" evidence="1">
    <location>
        <begin position="1"/>
        <end position="25"/>
    </location>
</feature>
<keyword evidence="1" id="KW-0732">Signal</keyword>
<dbReference type="Gene3D" id="2.160.20.10">
    <property type="entry name" value="Single-stranded right-handed beta-helix, Pectin lyase-like"/>
    <property type="match status" value="2"/>
</dbReference>
<dbReference type="InterPro" id="IPR012334">
    <property type="entry name" value="Pectin_lyas_fold"/>
</dbReference>
<dbReference type="SUPFAM" id="SSF51126">
    <property type="entry name" value="Pectin lyase-like"/>
    <property type="match status" value="2"/>
</dbReference>
<dbReference type="SUPFAM" id="SSF48726">
    <property type="entry name" value="Immunoglobulin"/>
    <property type="match status" value="1"/>
</dbReference>
<dbReference type="NCBIfam" id="NF041518">
    <property type="entry name" value="choice_anch_Q"/>
    <property type="match status" value="2"/>
</dbReference>
<evidence type="ECO:0000259" key="2">
    <source>
        <dbReference type="PROSITE" id="PS50835"/>
    </source>
</evidence>
<sequence length="1465" mass="147494">MNKLLRLLPFWVVPVSLLLPQTAHAQVTRYVSTTGSTNPVSATSWAASTNNLQGAINASSAGDMIWVAVGTYKPTNGSDRTLSFSMEDGVAIYGGFRGNEQTLSQRPAVNPIVGGPSGTTLSGDIGTPGDPTDNSFHVISNRGNTRTGLTSTAILDGFVITAGNAVTTNTSNPNADPNNSGGGIYNRSMGGVCSPTIRNCLFQRNFALFGAGGANDGFGQGTANPQLINCLFQTNTAFASGGGLFNNGNQGQSDPVVVNCLFRANEAFSSGGAMYNFGVSGTSDPVMVNCGFLANRAPFGAGLYSDARDGRSRPQVINCSFRDNAATQQGGAMYSAAGLLGVSRPVLTNSVFWDNGGANTFVNNEASITTAYCLFEPTVTGYTAGTGNLTNVTTSPFAGAGSLALTNCSPAINAGNPASQTVVSGPFSATALPTTDLANTPRIVGGRVDMGAFEYPISTAPTRLYVDASAAGTGDGLSWASAFSDLQSALTYPCSQSVTEIWVAAGTYKPTTGTDRNASFALKNGLAIYGGFTGDETSLSQRPRIDPISGQPASSTLSGAIGTSNSSTDNSYHVINNPASLSLTNTAVLDGFVITGGNASGGFLNPTGRGGGIYNEGFGSVCNPTIRNCSFVANQASVGGAICNLGLNGTSSPVITNCFFQSNSAINDGGAIYNDGRSAGNSNPTLINCGFQGNNATDNGGAMHNDGDNSGTSRPALINCSFQANRATRGGAMYNTAQPTGSSRPIVSNSVFWNNGVSLSNGANTFVNSGDVAVEATYSFFDNTVTGYLANPTNLTSVTPTVTRSPFLSTTSVGLNACSPAINAGNPASVTVANGPYSPVNLPATDLAGNPRVIGGRVDMGAVEFTGTPIAQAAITRQPAAGTAVCTGTTITASVSATGTGVNYLWYRDGPSGPVLLTSQTSATLTLPAVTTASTGSYSAVVVGPCNSVTSTAFSLTVSTPPTNLALSASTSTGVASSTLTCAATSLTLTATATGTGLTYAFAGPSGTLAGSGNTRTISASGTYSVTATNATGCFSTTTTPIVSNTTAPTLSVSPTSGTLTCTNPSLTLTAAGTGTAYRWTGGSTGNTLTVNVAGAYSVTATGNNGCTSVSSVTIGSNQTAPTATLVASQTLICTPGSATLTASGGISYLFAGPGLSQSGTSATAVVAQGGAFSVVVTGTNGCSASAGVVISSSPTPGAPALSGASLTVTASPTPILLTTLVTATGGNVLTFTGPSGVVNPPVANINAAGVQTFSVVQTSPAGCVSPATVFSLTVLSPQPPSSQTLCRGSQVVLDVLPNGVRYEWYRNGQTAANKLINVVGVQLGTTTASLTLVSVQTNATYYSKVFAADGSFTWAGPFVITVNAACGGRRSGVAGEPVTALSVQLLPNPITNSELRAVVTGATGNALLLTLWDGRGQLVRQQAWAVASASEEVIWDLRQHPAGMYLLKAQAAEQLITVKVLKIE</sequence>
<dbReference type="EMBL" id="JAFMYV010000001">
    <property type="protein sequence ID" value="MBO0935112.1"/>
    <property type="molecule type" value="Genomic_DNA"/>
</dbReference>
<dbReference type="InterPro" id="IPR013783">
    <property type="entry name" value="Ig-like_fold"/>
</dbReference>
<keyword evidence="4" id="KW-1185">Reference proteome</keyword>
<feature type="chain" id="PRO_5037489571" description="Ig-like domain-containing protein" evidence="1">
    <location>
        <begin position="26"/>
        <end position="1465"/>
    </location>
</feature>
<dbReference type="RefSeq" id="WP_207362680.1">
    <property type="nucleotide sequence ID" value="NZ_JAFMYV010000001.1"/>
</dbReference>
<comment type="caution">
    <text evidence="3">The sequence shown here is derived from an EMBL/GenBank/DDBJ whole genome shotgun (WGS) entry which is preliminary data.</text>
</comment>
<evidence type="ECO:0000313" key="3">
    <source>
        <dbReference type="EMBL" id="MBO0935112.1"/>
    </source>
</evidence>
<proteinExistence type="predicted"/>
<organism evidence="3 4">
    <name type="scientific">Fibrella rubiginis</name>
    <dbReference type="NCBI Taxonomy" id="2817060"/>
    <lineage>
        <taxon>Bacteria</taxon>
        <taxon>Pseudomonadati</taxon>
        <taxon>Bacteroidota</taxon>
        <taxon>Cytophagia</taxon>
        <taxon>Cytophagales</taxon>
        <taxon>Spirosomataceae</taxon>
        <taxon>Fibrella</taxon>
    </lineage>
</organism>
<name>A0A939G9U3_9BACT</name>